<feature type="region of interest" description="Disordered" evidence="1">
    <location>
        <begin position="67"/>
        <end position="86"/>
    </location>
</feature>
<proteinExistence type="predicted"/>
<feature type="compositionally biased region" description="Low complexity" evidence="1">
    <location>
        <begin position="75"/>
        <end position="86"/>
    </location>
</feature>
<dbReference type="RefSeq" id="XP_040765865.1">
    <property type="nucleotide sequence ID" value="XM_040913783.1"/>
</dbReference>
<accession>A0A165F0S1</accession>
<protein>
    <submittedName>
        <fullName evidence="2">Uncharacterized protein</fullName>
    </submittedName>
</protein>
<feature type="non-terminal residue" evidence="2">
    <location>
        <position position="1"/>
    </location>
</feature>
<evidence type="ECO:0000313" key="3">
    <source>
        <dbReference type="Proteomes" id="UP000076871"/>
    </source>
</evidence>
<dbReference type="GeneID" id="63830811"/>
<evidence type="ECO:0000313" key="2">
    <source>
        <dbReference type="EMBL" id="KZT08125.1"/>
    </source>
</evidence>
<dbReference type="AlphaFoldDB" id="A0A165F0S1"/>
<dbReference type="Proteomes" id="UP000076871">
    <property type="component" value="Unassembled WGS sequence"/>
</dbReference>
<gene>
    <name evidence="2" type="ORF">LAESUDRAFT_770461</name>
</gene>
<name>A0A165F0S1_9APHY</name>
<dbReference type="OrthoDB" id="10007757at2759"/>
<reference evidence="2 3" key="1">
    <citation type="journal article" date="2016" name="Mol. Biol. Evol.">
        <title>Comparative Genomics of Early-Diverging Mushroom-Forming Fungi Provides Insights into the Origins of Lignocellulose Decay Capabilities.</title>
        <authorList>
            <person name="Nagy L.G."/>
            <person name="Riley R."/>
            <person name="Tritt A."/>
            <person name="Adam C."/>
            <person name="Daum C."/>
            <person name="Floudas D."/>
            <person name="Sun H."/>
            <person name="Yadav J.S."/>
            <person name="Pangilinan J."/>
            <person name="Larsson K.H."/>
            <person name="Matsuura K."/>
            <person name="Barry K."/>
            <person name="Labutti K."/>
            <person name="Kuo R."/>
            <person name="Ohm R.A."/>
            <person name="Bhattacharya S.S."/>
            <person name="Shirouzu T."/>
            <person name="Yoshinaga Y."/>
            <person name="Martin F.M."/>
            <person name="Grigoriev I.V."/>
            <person name="Hibbett D.S."/>
        </authorList>
    </citation>
    <scope>NUCLEOTIDE SEQUENCE [LARGE SCALE GENOMIC DNA]</scope>
    <source>
        <strain evidence="2 3">93-53</strain>
    </source>
</reference>
<dbReference type="InParanoid" id="A0A165F0S1"/>
<organism evidence="2 3">
    <name type="scientific">Laetiporus sulphureus 93-53</name>
    <dbReference type="NCBI Taxonomy" id="1314785"/>
    <lineage>
        <taxon>Eukaryota</taxon>
        <taxon>Fungi</taxon>
        <taxon>Dikarya</taxon>
        <taxon>Basidiomycota</taxon>
        <taxon>Agaricomycotina</taxon>
        <taxon>Agaricomycetes</taxon>
        <taxon>Polyporales</taxon>
        <taxon>Laetiporus</taxon>
    </lineage>
</organism>
<dbReference type="EMBL" id="KV427616">
    <property type="protein sequence ID" value="KZT08125.1"/>
    <property type="molecule type" value="Genomic_DNA"/>
</dbReference>
<evidence type="ECO:0000256" key="1">
    <source>
        <dbReference type="SAM" id="MobiDB-lite"/>
    </source>
</evidence>
<sequence length="226" mass="24458">LINLRVEGTQQTIFEGLVFTQGHNVTTALAGTLTATRQTTGRTPTRAQHARAHWMMQHAFWASPGTAHTGRNTMTSSSHASAARTTRSPRIIHPGRYFWTSNTPPVGGCQQEMEDGADILFAWADFYSTPFLSLSFNRSNATAYVVEVGAGENVTLLVTDDSTGDAISGAEAFQIDGGGNVTSMSDEEGRAILNFATMGLKTFKAWKEDAVRSNLSEPRIISEQAN</sequence>
<keyword evidence="3" id="KW-1185">Reference proteome</keyword>